<evidence type="ECO:0000313" key="1">
    <source>
        <dbReference type="EMBL" id="AKU99214.1"/>
    </source>
</evidence>
<name>A0A0K1Q1E6_9BACT</name>
<dbReference type="KEGG" id="llu:AKJ09_05878"/>
<evidence type="ECO:0000313" key="2">
    <source>
        <dbReference type="Proteomes" id="UP000064967"/>
    </source>
</evidence>
<dbReference type="EMBL" id="CP012333">
    <property type="protein sequence ID" value="AKU99214.1"/>
    <property type="molecule type" value="Genomic_DNA"/>
</dbReference>
<accession>A0A0K1Q1E6</accession>
<gene>
    <name evidence="1" type="ORF">AKJ09_05878</name>
</gene>
<organism evidence="1 2">
    <name type="scientific">Labilithrix luteola</name>
    <dbReference type="NCBI Taxonomy" id="1391654"/>
    <lineage>
        <taxon>Bacteria</taxon>
        <taxon>Pseudomonadati</taxon>
        <taxon>Myxococcota</taxon>
        <taxon>Polyangia</taxon>
        <taxon>Polyangiales</taxon>
        <taxon>Labilitrichaceae</taxon>
        <taxon>Labilithrix</taxon>
    </lineage>
</organism>
<proteinExistence type="predicted"/>
<dbReference type="Proteomes" id="UP000064967">
    <property type="component" value="Chromosome"/>
</dbReference>
<sequence>MVGAIGAYIEPLPFRAKSGVARKNALELGTNNYPLRPRA</sequence>
<dbReference type="AlphaFoldDB" id="A0A0K1Q1E6"/>
<reference evidence="1 2" key="1">
    <citation type="submission" date="2015-08" db="EMBL/GenBank/DDBJ databases">
        <authorList>
            <person name="Babu N.S."/>
            <person name="Beckwith C.J."/>
            <person name="Beseler K.G."/>
            <person name="Brison A."/>
            <person name="Carone J.V."/>
            <person name="Caskin T.P."/>
            <person name="Diamond M."/>
            <person name="Durham M.E."/>
            <person name="Foxe J.M."/>
            <person name="Go M."/>
            <person name="Henderson B.A."/>
            <person name="Jones I.B."/>
            <person name="McGettigan J.A."/>
            <person name="Micheletti S.J."/>
            <person name="Nasrallah M.E."/>
            <person name="Ortiz D."/>
            <person name="Piller C.R."/>
            <person name="Privatt S.R."/>
            <person name="Schneider S.L."/>
            <person name="Sharp S."/>
            <person name="Smith T.C."/>
            <person name="Stanton J.D."/>
            <person name="Ullery H.E."/>
            <person name="Wilson R.J."/>
            <person name="Serrano M.G."/>
            <person name="Buck G."/>
            <person name="Lee V."/>
            <person name="Wang Y."/>
            <person name="Carvalho R."/>
            <person name="Voegtly L."/>
            <person name="Shi R."/>
            <person name="Duckworth R."/>
            <person name="Johnson A."/>
            <person name="Loviza R."/>
            <person name="Walstead R."/>
            <person name="Shah Z."/>
            <person name="Kiflezghi M."/>
            <person name="Wade K."/>
            <person name="Ball S.L."/>
            <person name="Bradley K.W."/>
            <person name="Asai D.J."/>
            <person name="Bowman C.A."/>
            <person name="Russell D.A."/>
            <person name="Pope W.H."/>
            <person name="Jacobs-Sera D."/>
            <person name="Hendrix R.W."/>
            <person name="Hatfull G.F."/>
        </authorList>
    </citation>
    <scope>NUCLEOTIDE SEQUENCE [LARGE SCALE GENOMIC DNA]</scope>
    <source>
        <strain evidence="1 2">DSM 27648</strain>
    </source>
</reference>
<keyword evidence="2" id="KW-1185">Reference proteome</keyword>
<protein>
    <submittedName>
        <fullName evidence="1">Uncharacterized protein</fullName>
    </submittedName>
</protein>